<dbReference type="EMBL" id="CP151501">
    <property type="protein sequence ID" value="WZN58616.1"/>
    <property type="molecule type" value="Genomic_DNA"/>
</dbReference>
<dbReference type="Proteomes" id="UP001472866">
    <property type="component" value="Chromosome 01"/>
</dbReference>
<feature type="region of interest" description="Disordered" evidence="2">
    <location>
        <begin position="1"/>
        <end position="38"/>
    </location>
</feature>
<feature type="compositionally biased region" description="Basic and acidic residues" evidence="2">
    <location>
        <begin position="1"/>
        <end position="13"/>
    </location>
</feature>
<keyword evidence="4" id="KW-1185">Reference proteome</keyword>
<evidence type="ECO:0000313" key="4">
    <source>
        <dbReference type="Proteomes" id="UP001472866"/>
    </source>
</evidence>
<evidence type="ECO:0000256" key="2">
    <source>
        <dbReference type="SAM" id="MobiDB-lite"/>
    </source>
</evidence>
<proteinExistence type="predicted"/>
<feature type="region of interest" description="Disordered" evidence="2">
    <location>
        <begin position="321"/>
        <end position="359"/>
    </location>
</feature>
<accession>A0AAX4NXH8</accession>
<evidence type="ECO:0000313" key="3">
    <source>
        <dbReference type="EMBL" id="WZN58616.1"/>
    </source>
</evidence>
<keyword evidence="1" id="KW-0175">Coiled coil</keyword>
<sequence>MFKLDGMDVKESARPASRATKSRHKSYGSGGDEQDGVQVVNWDQQAIKSAEGLSKNKDFRSAAVYAEVKLAEALNKRTLEKKLNGEDDTEGNPDMYRTAFCIHLLGELVGLSGPFGKVLHTIREEVCKAIYSEYYAAQKEDLIFEQQTFFSALEHVEAEKEELLGEKEQFRQILEERVEEIDKIHGNIKDLAKSLAQERQEKQELQEKLEKTESELKNRTGEFRLCVDDLKQARQALIRTSDDLKELRSRNTEKSKQLQSLTQEVAALRKELDSVAREKDQIQIATAGSASKKELDMAKQTIEELEAKVTKLSGADSIQAARSLTPRPDWNKLKPFQADQESQNVEPPPKTDGSTRSLAQEVVTRLKKSIGELDLAQRDLKHLRQRNRNALSLLNSDPDPSAFAATVLEQMQLSSKAAEGKASEEEKDAAQLLPSVLGALSELSQGSVTGSKKEHIFEPFGVDGNIPRFLRHTRKLTFTLPSKAETRALVSEIWSAKDEYDGLRTRSSTLMEYTFAHFLERFGSNTDMIAEEGYKLFLSLHCYSSDGDVLMFKRVLYGEISEECHFDFECLMAALMQEIQGTLKDQDQATIPKADLHSVLGSFFPHMDKTAVGQMKEALDLEQGGKDEVEYMLLFDAEEGDGEEDGNRGAFLDAVKRQYLQDVASYSGRLKAELAKVEQDDNGFAKLGDIKRIISSFDERKTLDDVYMYLARGAHLNSVADVKFYEDLGEEVEISEFVRNLSSKLVRPSEYYVMGAGGGAGDDSGGSGGGGTFMTEPELA</sequence>
<organism evidence="3 4">
    <name type="scientific">Chloropicon roscoffensis</name>
    <dbReference type="NCBI Taxonomy" id="1461544"/>
    <lineage>
        <taxon>Eukaryota</taxon>
        <taxon>Viridiplantae</taxon>
        <taxon>Chlorophyta</taxon>
        <taxon>Chloropicophyceae</taxon>
        <taxon>Chloropicales</taxon>
        <taxon>Chloropicaceae</taxon>
        <taxon>Chloropicon</taxon>
    </lineage>
</organism>
<gene>
    <name evidence="3" type="ORF">HKI87_01g01400</name>
</gene>
<feature type="coiled-coil region" evidence="1">
    <location>
        <begin position="153"/>
        <end position="315"/>
    </location>
</feature>
<dbReference type="AlphaFoldDB" id="A0AAX4NXH8"/>
<protein>
    <recommendedName>
        <fullName evidence="5">Translin-associated factor X-interacting protein 1 N-terminal domain-containing protein</fullName>
    </recommendedName>
</protein>
<name>A0AAX4NXH8_9CHLO</name>
<evidence type="ECO:0008006" key="5">
    <source>
        <dbReference type="Google" id="ProtNLM"/>
    </source>
</evidence>
<evidence type="ECO:0000256" key="1">
    <source>
        <dbReference type="SAM" id="Coils"/>
    </source>
</evidence>
<reference evidence="3 4" key="1">
    <citation type="submission" date="2024-03" db="EMBL/GenBank/DDBJ databases">
        <title>Complete genome sequence of the green alga Chloropicon roscoffensis RCC1871.</title>
        <authorList>
            <person name="Lemieux C."/>
            <person name="Pombert J.-F."/>
            <person name="Otis C."/>
            <person name="Turmel M."/>
        </authorList>
    </citation>
    <scope>NUCLEOTIDE SEQUENCE [LARGE SCALE GENOMIC DNA]</scope>
    <source>
        <strain evidence="3 4">RCC1871</strain>
    </source>
</reference>
<feature type="coiled-coil region" evidence="1">
    <location>
        <begin position="366"/>
        <end position="428"/>
    </location>
</feature>